<dbReference type="GO" id="GO:0016020">
    <property type="term" value="C:membrane"/>
    <property type="evidence" value="ECO:0007669"/>
    <property type="project" value="InterPro"/>
</dbReference>
<sequence>MKLARAALLALLAWVPVGLLFTLLMVGVHGLALPAALLVALRLTASAALLGWLAFRLCARWPWPHPMRLGFVLRHLLTACAYGLAWVALNWLLESAWKGRVWSLQPGLALAMGVTGFWLYAIVAGIAYAQGAAARAAELQALQARSELAALRAQLQPHFLFNALHTVVQLIPLDPARAVDAAQELAALLRASCDATAERRSLGEEWALVQRYLTLERLRFGERLIVDAQFDPDSLARELPAFALQTLVENAVRHGAAPRVAPTTLTLRAHTHGEGLRLSLQDDGVGCEPEALSGGSGLRRLRERLSLLYGEAARLELQAVPGQGVRVSLEIP</sequence>
<keyword evidence="1" id="KW-0812">Transmembrane</keyword>
<keyword evidence="1" id="KW-1133">Transmembrane helix</keyword>
<accession>A0A840S308</accession>
<dbReference type="PROSITE" id="PS50109">
    <property type="entry name" value="HIS_KIN"/>
    <property type="match status" value="1"/>
</dbReference>
<feature type="transmembrane region" description="Helical" evidence="1">
    <location>
        <begin position="71"/>
        <end position="89"/>
    </location>
</feature>
<feature type="domain" description="Histidine kinase" evidence="2">
    <location>
        <begin position="243"/>
        <end position="332"/>
    </location>
</feature>
<comment type="caution">
    <text evidence="3">The sequence shown here is derived from an EMBL/GenBank/DDBJ whole genome shotgun (WGS) entry which is preliminary data.</text>
</comment>
<keyword evidence="1" id="KW-0472">Membrane</keyword>
<dbReference type="GO" id="GO:0000155">
    <property type="term" value="F:phosphorelay sensor kinase activity"/>
    <property type="evidence" value="ECO:0007669"/>
    <property type="project" value="InterPro"/>
</dbReference>
<dbReference type="Proteomes" id="UP000554837">
    <property type="component" value="Unassembled WGS sequence"/>
</dbReference>
<dbReference type="Pfam" id="PF06580">
    <property type="entry name" value="His_kinase"/>
    <property type="match status" value="1"/>
</dbReference>
<reference evidence="3 4" key="1">
    <citation type="submission" date="2020-08" db="EMBL/GenBank/DDBJ databases">
        <title>Genomic Encyclopedia of Type Strains, Phase IV (KMG-IV): sequencing the most valuable type-strain genomes for metagenomic binning, comparative biology and taxonomic classification.</title>
        <authorList>
            <person name="Goeker M."/>
        </authorList>
    </citation>
    <scope>NUCLEOTIDE SEQUENCE [LARGE SCALE GENOMIC DNA]</scope>
    <source>
        <strain evidence="3 4">DSM 23958</strain>
    </source>
</reference>
<evidence type="ECO:0000313" key="3">
    <source>
        <dbReference type="EMBL" id="MBB5202929.1"/>
    </source>
</evidence>
<dbReference type="InterPro" id="IPR036890">
    <property type="entry name" value="HATPase_C_sf"/>
</dbReference>
<dbReference type="PANTHER" id="PTHR34220">
    <property type="entry name" value="SENSOR HISTIDINE KINASE YPDA"/>
    <property type="match status" value="1"/>
</dbReference>
<proteinExistence type="predicted"/>
<dbReference type="EMBL" id="JACHHO010000001">
    <property type="protein sequence ID" value="MBB5202929.1"/>
    <property type="molecule type" value="Genomic_DNA"/>
</dbReference>
<dbReference type="Gene3D" id="3.30.565.10">
    <property type="entry name" value="Histidine kinase-like ATPase, C-terminal domain"/>
    <property type="match status" value="1"/>
</dbReference>
<dbReference type="InterPro" id="IPR005467">
    <property type="entry name" value="His_kinase_dom"/>
</dbReference>
<dbReference type="RefSeq" id="WP_138857982.1">
    <property type="nucleotide sequence ID" value="NZ_CP040709.1"/>
</dbReference>
<dbReference type="PANTHER" id="PTHR34220:SF7">
    <property type="entry name" value="SENSOR HISTIDINE KINASE YPDA"/>
    <property type="match status" value="1"/>
</dbReference>
<name>A0A840S308_9BURK</name>
<dbReference type="AlphaFoldDB" id="A0A840S308"/>
<evidence type="ECO:0000313" key="4">
    <source>
        <dbReference type="Proteomes" id="UP000554837"/>
    </source>
</evidence>
<dbReference type="OrthoDB" id="2514702at2"/>
<dbReference type="InterPro" id="IPR010559">
    <property type="entry name" value="Sig_transdc_His_kin_internal"/>
</dbReference>
<feature type="transmembrane region" description="Helical" evidence="1">
    <location>
        <begin position="40"/>
        <end position="59"/>
    </location>
</feature>
<organism evidence="3 4">
    <name type="scientific">Inhella inkyongensis</name>
    <dbReference type="NCBI Taxonomy" id="392593"/>
    <lineage>
        <taxon>Bacteria</taxon>
        <taxon>Pseudomonadati</taxon>
        <taxon>Pseudomonadota</taxon>
        <taxon>Betaproteobacteria</taxon>
        <taxon>Burkholderiales</taxon>
        <taxon>Sphaerotilaceae</taxon>
        <taxon>Inhella</taxon>
    </lineage>
</organism>
<feature type="transmembrane region" description="Helical" evidence="1">
    <location>
        <begin position="109"/>
        <end position="129"/>
    </location>
</feature>
<dbReference type="SUPFAM" id="SSF55874">
    <property type="entry name" value="ATPase domain of HSP90 chaperone/DNA topoisomerase II/histidine kinase"/>
    <property type="match status" value="1"/>
</dbReference>
<dbReference type="InterPro" id="IPR050640">
    <property type="entry name" value="Bact_2-comp_sensor_kinase"/>
</dbReference>
<evidence type="ECO:0000259" key="2">
    <source>
        <dbReference type="PROSITE" id="PS50109"/>
    </source>
</evidence>
<evidence type="ECO:0000256" key="1">
    <source>
        <dbReference type="SAM" id="Phobius"/>
    </source>
</evidence>
<protein>
    <recommendedName>
        <fullName evidence="2">Histidine kinase domain-containing protein</fullName>
    </recommendedName>
</protein>
<gene>
    <name evidence="3" type="ORF">HNQ51_000222</name>
</gene>
<keyword evidence="4" id="KW-1185">Reference proteome</keyword>